<proteinExistence type="predicted"/>
<dbReference type="AlphaFoldDB" id="A0A1X0QZZ8"/>
<accession>A0A1X0QZZ8</accession>
<dbReference type="OrthoDB" id="2286725at2759"/>
<dbReference type="Gene3D" id="1.10.30.50">
    <property type="match status" value="1"/>
</dbReference>
<dbReference type="CDD" id="cd00085">
    <property type="entry name" value="HNHc"/>
    <property type="match status" value="1"/>
</dbReference>
<organism evidence="1">
    <name type="scientific">Rhizopus microsporus var. microsporus</name>
    <dbReference type="NCBI Taxonomy" id="86635"/>
    <lineage>
        <taxon>Eukaryota</taxon>
        <taxon>Fungi</taxon>
        <taxon>Fungi incertae sedis</taxon>
        <taxon>Mucoromycota</taxon>
        <taxon>Mucoromycotina</taxon>
        <taxon>Mucoromycetes</taxon>
        <taxon>Mucorales</taxon>
        <taxon>Mucorineae</taxon>
        <taxon>Rhizopodaceae</taxon>
        <taxon>Rhizopus</taxon>
    </lineage>
</organism>
<gene>
    <name evidence="1" type="ORF">BCV72DRAFT_229927</name>
</gene>
<dbReference type="InterPro" id="IPR003615">
    <property type="entry name" value="HNH_nuc"/>
</dbReference>
<name>A0A1X0QZZ8_RHIZD</name>
<protein>
    <recommendedName>
        <fullName evidence="2">HNH nuclease domain-containing protein</fullName>
    </recommendedName>
</protein>
<evidence type="ECO:0000313" key="1">
    <source>
        <dbReference type="EMBL" id="ORE05363.1"/>
    </source>
</evidence>
<dbReference type="EMBL" id="KV921946">
    <property type="protein sequence ID" value="ORE05363.1"/>
    <property type="molecule type" value="Genomic_DNA"/>
</dbReference>
<dbReference type="VEuPathDB" id="FungiDB:BCV72DRAFT_229927"/>
<reference evidence="1" key="1">
    <citation type="journal article" date="2016" name="Proc. Natl. Acad. Sci. U.S.A.">
        <title>Lipid metabolic changes in an early divergent fungus govern the establishment of a mutualistic symbiosis with endobacteria.</title>
        <authorList>
            <person name="Lastovetsky O.A."/>
            <person name="Gaspar M.L."/>
            <person name="Mondo S.J."/>
            <person name="LaButti K.M."/>
            <person name="Sandor L."/>
            <person name="Grigoriev I.V."/>
            <person name="Henry S.A."/>
            <person name="Pawlowska T.E."/>
        </authorList>
    </citation>
    <scope>NUCLEOTIDE SEQUENCE [LARGE SCALE GENOMIC DNA]</scope>
    <source>
        <strain evidence="1">ATCC 52814</strain>
    </source>
</reference>
<dbReference type="Proteomes" id="UP000242414">
    <property type="component" value="Unassembled WGS sequence"/>
</dbReference>
<evidence type="ECO:0008006" key="2">
    <source>
        <dbReference type="Google" id="ProtNLM"/>
    </source>
</evidence>
<sequence>MSLITSRLHITKVSLAQHLLNPIRHMSHFKKPYLSLNNSKRTMAMTTSLYGNLINNTNDTVNPLIDQTNVTRCCMCHQILSPHGSSMILSRPSGSNKRMCVGCRHFYGKHWNNPKIVAIMNSWIIAGSDDVFCTVVSKSGKRKFDYNSYLSHIVTVHNNYFMNSNELHRKVKNLHNNMKKRQKKKPGYENQHEVATICELKEIIKSSNGRCAVSGAMGSWVHGITYKELSLTLDHYVPISKGGSFDISNLQPILGCLNRVKSNRSNAELCLWLERFKNSVKIDKIRFY</sequence>